<dbReference type="Proteomes" id="UP001056120">
    <property type="component" value="Linkage Group LG14"/>
</dbReference>
<accession>A0ACB9GKS7</accession>
<evidence type="ECO:0000313" key="2">
    <source>
        <dbReference type="Proteomes" id="UP001056120"/>
    </source>
</evidence>
<reference evidence="1 2" key="2">
    <citation type="journal article" date="2022" name="Mol. Ecol. Resour.">
        <title>The genomes of chicory, endive, great burdock and yacon provide insights into Asteraceae paleo-polyploidization history and plant inulin production.</title>
        <authorList>
            <person name="Fan W."/>
            <person name="Wang S."/>
            <person name="Wang H."/>
            <person name="Wang A."/>
            <person name="Jiang F."/>
            <person name="Liu H."/>
            <person name="Zhao H."/>
            <person name="Xu D."/>
            <person name="Zhang Y."/>
        </authorList>
    </citation>
    <scope>NUCLEOTIDE SEQUENCE [LARGE SCALE GENOMIC DNA]</scope>
    <source>
        <strain evidence="2">cv. Yunnan</strain>
        <tissue evidence="1">Leaves</tissue>
    </source>
</reference>
<gene>
    <name evidence="1" type="ORF">L1987_42749</name>
</gene>
<sequence>MFFSLRYPCDHDLILYNPFSGEFNTVPQPRSIDTLSNYVYGFGYGTTADDLKIVRLRDCGYGSKSSVLKLGHGAGTTPFYSPLIILVLDIKKMVFSEIKIPDGCTFANGFLYWIAGMKMDYVPLIILVLGIKKMEFSDIKIPYGCWLHRLGTYNGRLCMVCSQNNVEGSELRVMNEHGFGKSWSTVCRFKASLQNILCVLDDGKLRVLKPSKQVIIYDMFKDLYKEVDALTSFVQVIWWVWYHHLIYVLLLYDV</sequence>
<organism evidence="1 2">
    <name type="scientific">Smallanthus sonchifolius</name>
    <dbReference type="NCBI Taxonomy" id="185202"/>
    <lineage>
        <taxon>Eukaryota</taxon>
        <taxon>Viridiplantae</taxon>
        <taxon>Streptophyta</taxon>
        <taxon>Embryophyta</taxon>
        <taxon>Tracheophyta</taxon>
        <taxon>Spermatophyta</taxon>
        <taxon>Magnoliopsida</taxon>
        <taxon>eudicotyledons</taxon>
        <taxon>Gunneridae</taxon>
        <taxon>Pentapetalae</taxon>
        <taxon>asterids</taxon>
        <taxon>campanulids</taxon>
        <taxon>Asterales</taxon>
        <taxon>Asteraceae</taxon>
        <taxon>Asteroideae</taxon>
        <taxon>Heliantheae alliance</taxon>
        <taxon>Millerieae</taxon>
        <taxon>Smallanthus</taxon>
    </lineage>
</organism>
<evidence type="ECO:0000313" key="1">
    <source>
        <dbReference type="EMBL" id="KAI3783663.1"/>
    </source>
</evidence>
<reference evidence="2" key="1">
    <citation type="journal article" date="2022" name="Mol. Ecol. Resour.">
        <title>The genomes of chicory, endive, great burdock and yacon provide insights into Asteraceae palaeo-polyploidization history and plant inulin production.</title>
        <authorList>
            <person name="Fan W."/>
            <person name="Wang S."/>
            <person name="Wang H."/>
            <person name="Wang A."/>
            <person name="Jiang F."/>
            <person name="Liu H."/>
            <person name="Zhao H."/>
            <person name="Xu D."/>
            <person name="Zhang Y."/>
        </authorList>
    </citation>
    <scope>NUCLEOTIDE SEQUENCE [LARGE SCALE GENOMIC DNA]</scope>
    <source>
        <strain evidence="2">cv. Yunnan</strain>
    </source>
</reference>
<comment type="caution">
    <text evidence="1">The sequence shown here is derived from an EMBL/GenBank/DDBJ whole genome shotgun (WGS) entry which is preliminary data.</text>
</comment>
<protein>
    <submittedName>
        <fullName evidence="1">Uncharacterized protein</fullName>
    </submittedName>
</protein>
<proteinExistence type="predicted"/>
<name>A0ACB9GKS7_9ASTR</name>
<keyword evidence="2" id="KW-1185">Reference proteome</keyword>
<dbReference type="EMBL" id="CM042031">
    <property type="protein sequence ID" value="KAI3783663.1"/>
    <property type="molecule type" value="Genomic_DNA"/>
</dbReference>